<comment type="caution">
    <text evidence="3">The sequence shown here is derived from an EMBL/GenBank/DDBJ whole genome shotgun (WGS) entry which is preliminary data.</text>
</comment>
<dbReference type="InterPro" id="IPR019692">
    <property type="entry name" value="CFP-6_PH"/>
</dbReference>
<feature type="domain" description="Low molecular weight protein antigen 6 PH" evidence="2">
    <location>
        <begin position="66"/>
        <end position="141"/>
    </location>
</feature>
<organism evidence="3 4">
    <name type="scientific">Plantactinospora endophytica</name>
    <dbReference type="NCBI Taxonomy" id="673535"/>
    <lineage>
        <taxon>Bacteria</taxon>
        <taxon>Bacillati</taxon>
        <taxon>Actinomycetota</taxon>
        <taxon>Actinomycetes</taxon>
        <taxon>Micromonosporales</taxon>
        <taxon>Micromonosporaceae</taxon>
        <taxon>Plantactinospora</taxon>
    </lineage>
</organism>
<proteinExistence type="predicted"/>
<evidence type="ECO:0000256" key="1">
    <source>
        <dbReference type="SAM" id="Phobius"/>
    </source>
</evidence>
<dbReference type="EMBL" id="BONW01000019">
    <property type="protein sequence ID" value="GIG89242.1"/>
    <property type="molecule type" value="Genomic_DNA"/>
</dbReference>
<reference evidence="3 4" key="1">
    <citation type="submission" date="2021-01" db="EMBL/GenBank/DDBJ databases">
        <title>Whole genome shotgun sequence of Plantactinospora endophytica NBRC 110450.</title>
        <authorList>
            <person name="Komaki H."/>
            <person name="Tamura T."/>
        </authorList>
    </citation>
    <scope>NUCLEOTIDE SEQUENCE [LARGE SCALE GENOMIC DNA]</scope>
    <source>
        <strain evidence="3 4">NBRC 110450</strain>
    </source>
</reference>
<protein>
    <recommendedName>
        <fullName evidence="2">Low molecular weight protein antigen 6 PH domain-containing protein</fullName>
    </recommendedName>
</protein>
<dbReference type="Proteomes" id="UP000646749">
    <property type="component" value="Unassembled WGS sequence"/>
</dbReference>
<dbReference type="RefSeq" id="WP_203867724.1">
    <property type="nucleotide sequence ID" value="NZ_BONW01000019.1"/>
</dbReference>
<sequence length="155" mass="16488">MHSEPDTPPRRWRVETTLPVFKLGGAGLFVALGVLFADGDPVRLGAGLLVAAVLAGWAVRDLVAPVRLAVDDDGITVIQGFAGRRHIPWSEIERISVDSRPRLGLTTETLEIDRGAGLHLFSRYDLGAAPRDVAEVLRGVRSGRPSGPSGTGPAH</sequence>
<dbReference type="Pfam" id="PF10756">
    <property type="entry name" value="bPH_6"/>
    <property type="match status" value="1"/>
</dbReference>
<evidence type="ECO:0000313" key="4">
    <source>
        <dbReference type="Proteomes" id="UP000646749"/>
    </source>
</evidence>
<keyword evidence="1" id="KW-0472">Membrane</keyword>
<feature type="transmembrane region" description="Helical" evidence="1">
    <location>
        <begin position="42"/>
        <end position="59"/>
    </location>
</feature>
<name>A0ABQ4E3G3_9ACTN</name>
<keyword evidence="4" id="KW-1185">Reference proteome</keyword>
<gene>
    <name evidence="3" type="ORF">Pen02_41780</name>
</gene>
<keyword evidence="1" id="KW-0812">Transmembrane</keyword>
<evidence type="ECO:0000259" key="2">
    <source>
        <dbReference type="Pfam" id="PF10756"/>
    </source>
</evidence>
<keyword evidence="1" id="KW-1133">Transmembrane helix</keyword>
<evidence type="ECO:0000313" key="3">
    <source>
        <dbReference type="EMBL" id="GIG89242.1"/>
    </source>
</evidence>
<feature type="transmembrane region" description="Helical" evidence="1">
    <location>
        <begin position="20"/>
        <end position="36"/>
    </location>
</feature>
<accession>A0ABQ4E3G3</accession>